<evidence type="ECO:0000259" key="4">
    <source>
        <dbReference type="PROSITE" id="PS50110"/>
    </source>
</evidence>
<dbReference type="Proteomes" id="UP000785679">
    <property type="component" value="Unassembled WGS sequence"/>
</dbReference>
<dbReference type="PROSITE" id="PS50109">
    <property type="entry name" value="HIS_KIN"/>
    <property type="match status" value="1"/>
</dbReference>
<evidence type="ECO:0000313" key="5">
    <source>
        <dbReference type="EMBL" id="TNV84210.1"/>
    </source>
</evidence>
<feature type="modified residue" description="4-aspartylphosphate" evidence="2">
    <location>
        <position position="431"/>
    </location>
</feature>
<dbReference type="Pfam" id="PF02518">
    <property type="entry name" value="HATPase_c"/>
    <property type="match status" value="1"/>
</dbReference>
<dbReference type="CDD" id="cd17546">
    <property type="entry name" value="REC_hyHK_CKI1_RcsC-like"/>
    <property type="match status" value="1"/>
</dbReference>
<dbReference type="SMART" id="SM00448">
    <property type="entry name" value="REC"/>
    <property type="match status" value="1"/>
</dbReference>
<dbReference type="InterPro" id="IPR011006">
    <property type="entry name" value="CheY-like_superfamily"/>
</dbReference>
<dbReference type="InterPro" id="IPR050956">
    <property type="entry name" value="2C_system_His_kinase"/>
</dbReference>
<evidence type="ECO:0000256" key="1">
    <source>
        <dbReference type="ARBA" id="ARBA00022553"/>
    </source>
</evidence>
<evidence type="ECO:0000313" key="6">
    <source>
        <dbReference type="Proteomes" id="UP000785679"/>
    </source>
</evidence>
<dbReference type="InterPro" id="IPR004358">
    <property type="entry name" value="Sig_transdc_His_kin-like_C"/>
</dbReference>
<evidence type="ECO:0008006" key="7">
    <source>
        <dbReference type="Google" id="ProtNLM"/>
    </source>
</evidence>
<dbReference type="SUPFAM" id="SSF52172">
    <property type="entry name" value="CheY-like"/>
    <property type="match status" value="1"/>
</dbReference>
<dbReference type="InterPro" id="IPR005467">
    <property type="entry name" value="His_kinase_dom"/>
</dbReference>
<dbReference type="OrthoDB" id="60033at2759"/>
<dbReference type="SMART" id="SM00388">
    <property type="entry name" value="HisKA"/>
    <property type="match status" value="1"/>
</dbReference>
<protein>
    <recommendedName>
        <fullName evidence="7">Histidine kinase</fullName>
    </recommendedName>
</protein>
<feature type="domain" description="Response regulatory" evidence="4">
    <location>
        <begin position="365"/>
        <end position="498"/>
    </location>
</feature>
<gene>
    <name evidence="5" type="ORF">FGO68_gene12087</name>
</gene>
<dbReference type="InterPro" id="IPR003594">
    <property type="entry name" value="HATPase_dom"/>
</dbReference>
<dbReference type="CDD" id="cd00082">
    <property type="entry name" value="HisKA"/>
    <property type="match status" value="1"/>
</dbReference>
<dbReference type="SUPFAM" id="SSF47384">
    <property type="entry name" value="Homodimeric domain of signal transducing histidine kinase"/>
    <property type="match status" value="1"/>
</dbReference>
<dbReference type="GO" id="GO:0000155">
    <property type="term" value="F:phosphorelay sensor kinase activity"/>
    <property type="evidence" value="ECO:0007669"/>
    <property type="project" value="InterPro"/>
</dbReference>
<dbReference type="Gene3D" id="1.10.287.130">
    <property type="match status" value="1"/>
</dbReference>
<dbReference type="InterPro" id="IPR036097">
    <property type="entry name" value="HisK_dim/P_sf"/>
</dbReference>
<dbReference type="PANTHER" id="PTHR43719">
    <property type="entry name" value="TWO-COMPONENT HISTIDINE KINASE"/>
    <property type="match status" value="1"/>
</dbReference>
<name>A0A8J8P1C0_HALGN</name>
<dbReference type="InterPro" id="IPR036890">
    <property type="entry name" value="HATPase_C_sf"/>
</dbReference>
<dbReference type="EMBL" id="RRYP01003030">
    <property type="protein sequence ID" value="TNV84210.1"/>
    <property type="molecule type" value="Genomic_DNA"/>
</dbReference>
<proteinExistence type="predicted"/>
<dbReference type="AlphaFoldDB" id="A0A8J8P1C0"/>
<organism evidence="5 6">
    <name type="scientific">Halteria grandinella</name>
    <dbReference type="NCBI Taxonomy" id="5974"/>
    <lineage>
        <taxon>Eukaryota</taxon>
        <taxon>Sar</taxon>
        <taxon>Alveolata</taxon>
        <taxon>Ciliophora</taxon>
        <taxon>Intramacronucleata</taxon>
        <taxon>Spirotrichea</taxon>
        <taxon>Stichotrichia</taxon>
        <taxon>Sporadotrichida</taxon>
        <taxon>Halteriidae</taxon>
        <taxon>Halteria</taxon>
    </lineage>
</organism>
<sequence length="502" mass="56847">MLTATISHDMRTPLNAILGMGKNLERYIQHDMGKRFHRVMLNSAALLLFLVNDLLDLFRIKNGKFNKIESVVNFRREISELVDVFQLQAEEKGIRLVVDFHENIPQEIGIDIQRIKQVLINLIGNSLKFTFKGSITISARVGLDEYHNHTLVITVCDTGIGIKQEDRTKIFQMFGKLDATAKINTTGVGLGLSICKKIVEGLEGKIFLADKCDSQYCQHNIPSLLNPEVSGATFTFNILLRSQDFPNSHSHDRIYMSKFSQISSRRVGSNLNLMHPSELTSQLDPCNIELYGTNYLVDRGLVSGILRPANHNRTLQSLERKFNAPNSQQLAIRELPYIISLDEEDEQEIPVSSSATGCPCDDRKDILIVDDNMFNIMTLQCILQQCVMMDSDKAINGLDAVEKIKLRHEENERNPCICGQQRQNYKLVFMDCNMPIMDGLQATSEIRRIFPELAIYIVALTAYTTDEFERRCLQIGMDSYLSKPISESGVKQLVERILGSHA</sequence>
<dbReference type="InterPro" id="IPR001789">
    <property type="entry name" value="Sig_transdc_resp-reg_receiver"/>
</dbReference>
<dbReference type="Pfam" id="PF00072">
    <property type="entry name" value="Response_reg"/>
    <property type="match status" value="1"/>
</dbReference>
<dbReference type="InterPro" id="IPR003661">
    <property type="entry name" value="HisK_dim/P_dom"/>
</dbReference>
<dbReference type="SUPFAM" id="SSF55874">
    <property type="entry name" value="ATPase domain of HSP90 chaperone/DNA topoisomerase II/histidine kinase"/>
    <property type="match status" value="1"/>
</dbReference>
<dbReference type="SMART" id="SM00387">
    <property type="entry name" value="HATPase_c"/>
    <property type="match status" value="1"/>
</dbReference>
<evidence type="ECO:0000259" key="3">
    <source>
        <dbReference type="PROSITE" id="PS50109"/>
    </source>
</evidence>
<accession>A0A8J8P1C0</accession>
<comment type="caution">
    <text evidence="5">The sequence shown here is derived from an EMBL/GenBank/DDBJ whole genome shotgun (WGS) entry which is preliminary data.</text>
</comment>
<dbReference type="Pfam" id="PF00512">
    <property type="entry name" value="HisKA"/>
    <property type="match status" value="1"/>
</dbReference>
<dbReference type="PROSITE" id="PS50110">
    <property type="entry name" value="RESPONSE_REGULATORY"/>
    <property type="match status" value="1"/>
</dbReference>
<keyword evidence="1 2" id="KW-0597">Phosphoprotein</keyword>
<keyword evidence="6" id="KW-1185">Reference proteome</keyword>
<dbReference type="Gene3D" id="3.40.50.2300">
    <property type="match status" value="1"/>
</dbReference>
<reference evidence="5" key="1">
    <citation type="submission" date="2019-06" db="EMBL/GenBank/DDBJ databases">
        <authorList>
            <person name="Zheng W."/>
        </authorList>
    </citation>
    <scope>NUCLEOTIDE SEQUENCE</scope>
    <source>
        <strain evidence="5">QDHG01</strain>
    </source>
</reference>
<dbReference type="Gene3D" id="3.30.565.10">
    <property type="entry name" value="Histidine kinase-like ATPase, C-terminal domain"/>
    <property type="match status" value="1"/>
</dbReference>
<dbReference type="PANTHER" id="PTHR43719:SF28">
    <property type="entry name" value="PEROXIDE STRESS-ACTIVATED HISTIDINE KINASE MAK1-RELATED"/>
    <property type="match status" value="1"/>
</dbReference>
<evidence type="ECO:0000256" key="2">
    <source>
        <dbReference type="PROSITE-ProRule" id="PRU00169"/>
    </source>
</evidence>
<feature type="domain" description="Histidine kinase" evidence="3">
    <location>
        <begin position="5"/>
        <end position="242"/>
    </location>
</feature>
<dbReference type="PRINTS" id="PR00344">
    <property type="entry name" value="BCTRLSENSOR"/>
</dbReference>